<protein>
    <submittedName>
        <fullName evidence="3">Helix-turn-helix domain-containing protein</fullName>
    </submittedName>
</protein>
<dbReference type="NCBIfam" id="TIGR01764">
    <property type="entry name" value="excise"/>
    <property type="match status" value="1"/>
</dbReference>
<evidence type="ECO:0000313" key="4">
    <source>
        <dbReference type="Proteomes" id="UP000606991"/>
    </source>
</evidence>
<accession>A0A934JS73</accession>
<sequence length="130" mass="14195">MLSPDPDRVRRTLLTVPEVAQMLGCGRTLVYDLIGSRQLPVVKIGRLTRVPVAAIDDFVTSHVATARATSPPIDPRFDRVRTRGSLLPAVFAGGPAQGQLFEDRRERPGAAAGVERHGRPRANNPPRDRV</sequence>
<reference evidence="3 4" key="1">
    <citation type="submission" date="2020-10" db="EMBL/GenBank/DDBJ databases">
        <title>Ca. Dormibacterota MAGs.</title>
        <authorList>
            <person name="Montgomery K."/>
        </authorList>
    </citation>
    <scope>NUCLEOTIDE SEQUENCE [LARGE SCALE GENOMIC DNA]</scope>
    <source>
        <strain evidence="3">SC8812_S17_18</strain>
    </source>
</reference>
<dbReference type="RefSeq" id="WP_337309934.1">
    <property type="nucleotide sequence ID" value="NZ_JAEKNS010000048.1"/>
</dbReference>
<dbReference type="Pfam" id="PF12728">
    <property type="entry name" value="HTH_17"/>
    <property type="match status" value="1"/>
</dbReference>
<feature type="domain" description="Helix-turn-helix" evidence="2">
    <location>
        <begin position="13"/>
        <end position="61"/>
    </location>
</feature>
<organism evidence="3 4">
    <name type="scientific">Candidatus Aeolococcus gillhamiae</name>
    <dbReference type="NCBI Taxonomy" id="3127015"/>
    <lineage>
        <taxon>Bacteria</taxon>
        <taxon>Bacillati</taxon>
        <taxon>Candidatus Dormiibacterota</taxon>
        <taxon>Candidatus Dormibacteria</taxon>
        <taxon>Candidatus Aeolococcales</taxon>
        <taxon>Candidatus Aeolococcaceae</taxon>
        <taxon>Candidatus Aeolococcus</taxon>
    </lineage>
</organism>
<comment type="caution">
    <text evidence="3">The sequence shown here is derived from an EMBL/GenBank/DDBJ whole genome shotgun (WGS) entry which is preliminary data.</text>
</comment>
<feature type="region of interest" description="Disordered" evidence="1">
    <location>
        <begin position="97"/>
        <end position="130"/>
    </location>
</feature>
<dbReference type="EMBL" id="JAEKNS010000048">
    <property type="protein sequence ID" value="MBJ7594057.1"/>
    <property type="molecule type" value="Genomic_DNA"/>
</dbReference>
<dbReference type="AlphaFoldDB" id="A0A934JS73"/>
<evidence type="ECO:0000256" key="1">
    <source>
        <dbReference type="SAM" id="MobiDB-lite"/>
    </source>
</evidence>
<gene>
    <name evidence="3" type="ORF">JF886_04215</name>
</gene>
<proteinExistence type="predicted"/>
<name>A0A934JS73_9BACT</name>
<dbReference type="InterPro" id="IPR041657">
    <property type="entry name" value="HTH_17"/>
</dbReference>
<dbReference type="InterPro" id="IPR010093">
    <property type="entry name" value="SinI_DNA-bd"/>
</dbReference>
<dbReference type="GO" id="GO:0003677">
    <property type="term" value="F:DNA binding"/>
    <property type="evidence" value="ECO:0007669"/>
    <property type="project" value="InterPro"/>
</dbReference>
<dbReference type="Proteomes" id="UP000606991">
    <property type="component" value="Unassembled WGS sequence"/>
</dbReference>
<evidence type="ECO:0000259" key="2">
    <source>
        <dbReference type="Pfam" id="PF12728"/>
    </source>
</evidence>
<evidence type="ECO:0000313" key="3">
    <source>
        <dbReference type="EMBL" id="MBJ7594057.1"/>
    </source>
</evidence>